<protein>
    <submittedName>
        <fullName evidence="1">Uncharacterized protein</fullName>
    </submittedName>
</protein>
<dbReference type="OrthoDB" id="1913701at2"/>
<dbReference type="EMBL" id="CP010086">
    <property type="protein sequence ID" value="AJG97604.1"/>
    <property type="molecule type" value="Genomic_DNA"/>
</dbReference>
<organism evidence="1 2">
    <name type="scientific">Clostridium beijerinckii</name>
    <name type="common">Clostridium MP</name>
    <dbReference type="NCBI Taxonomy" id="1520"/>
    <lineage>
        <taxon>Bacteria</taxon>
        <taxon>Bacillati</taxon>
        <taxon>Bacillota</taxon>
        <taxon>Clostridia</taxon>
        <taxon>Eubacteriales</taxon>
        <taxon>Clostridiaceae</taxon>
        <taxon>Clostridium</taxon>
    </lineage>
</organism>
<name>A0A0B5Q5X9_CLOBE</name>
<proteinExistence type="predicted"/>
<reference evidence="2" key="1">
    <citation type="submission" date="2014-12" db="EMBL/GenBank/DDBJ databases">
        <title>Genome sequence of Clostridium beijerinckii strain 59B.</title>
        <authorList>
            <person name="Little G.T."/>
            <person name="Minton N.P."/>
        </authorList>
    </citation>
    <scope>NUCLEOTIDE SEQUENCE [LARGE SCALE GENOMIC DNA]</scope>
    <source>
        <strain evidence="2">59B</strain>
    </source>
</reference>
<dbReference type="AlphaFoldDB" id="A0A0B5Q5X9"/>
<evidence type="ECO:0000313" key="2">
    <source>
        <dbReference type="Proteomes" id="UP000031866"/>
    </source>
</evidence>
<gene>
    <name evidence="1" type="ORF">LF65_00983</name>
</gene>
<sequence length="99" mass="11670">MSEFLKLENFIGHSDVSYEEVIVQFLEDNGITIDDFEYVGRCDSECLECNAERFSVWRRDIGVIEEENIFTFDLDAADETLDFAIYLCNKCKKWTIYIE</sequence>
<evidence type="ECO:0000313" key="1">
    <source>
        <dbReference type="EMBL" id="AJG97604.1"/>
    </source>
</evidence>
<dbReference type="Proteomes" id="UP000031866">
    <property type="component" value="Chromosome"/>
</dbReference>
<accession>A0A0B5Q5X9</accession>
<dbReference type="RefSeq" id="WP_041894501.1">
    <property type="nucleotide sequence ID" value="NZ_CP010086.2"/>
</dbReference>
<dbReference type="KEGG" id="cbei:LF65_00983"/>